<comment type="similarity">
    <text evidence="1">Belongs to the BolA/IbaG family.</text>
</comment>
<evidence type="ECO:0008006" key="7">
    <source>
        <dbReference type="Google" id="ProtNLM"/>
    </source>
</evidence>
<sequence length="140" mass="16080">MTPPSTREQPNNSLDGRKRPVSARRLEMRTLFRAFERKKGRKKNLGEYLMFLSSVKMCVQKVIEQKLSSALKPTFLELIDKSCGCGTAFDAVIVSSNFTDKRLLDRHRIVNDIIKEELQNIHAFSMKCHTPSEYGKMKDA</sequence>
<dbReference type="Proteomes" id="UP000078555">
    <property type="component" value="Unassembled WGS sequence"/>
</dbReference>
<protein>
    <recommendedName>
        <fullName evidence="7">BolA-like protein</fullName>
    </recommendedName>
</protein>
<dbReference type="InterPro" id="IPR045115">
    <property type="entry name" value="BOL2"/>
</dbReference>
<dbReference type="GO" id="GO:0051537">
    <property type="term" value="F:2 iron, 2 sulfur cluster binding"/>
    <property type="evidence" value="ECO:0007669"/>
    <property type="project" value="InterPro"/>
</dbReference>
<dbReference type="EMBL" id="FLRE01000124">
    <property type="protein sequence ID" value="SBT36728.1"/>
    <property type="molecule type" value="Genomic_DNA"/>
</dbReference>
<reference evidence="5" key="3">
    <citation type="submission" date="2016-05" db="EMBL/GenBank/DDBJ databases">
        <authorList>
            <person name="Naeem Raeece"/>
        </authorList>
    </citation>
    <scope>NUCLEOTIDE SEQUENCE [LARGE SCALE GENOMIC DNA]</scope>
</reference>
<dbReference type="GO" id="GO:0006879">
    <property type="term" value="P:intracellular iron ion homeostasis"/>
    <property type="evidence" value="ECO:0007669"/>
    <property type="project" value="InterPro"/>
</dbReference>
<proteinExistence type="inferred from homology"/>
<dbReference type="AlphaFoldDB" id="A0A1A8YXQ8"/>
<accession>A0A1A8YXQ8</accession>
<evidence type="ECO:0000256" key="1">
    <source>
        <dbReference type="RuleBase" id="RU003860"/>
    </source>
</evidence>
<evidence type="ECO:0000256" key="2">
    <source>
        <dbReference type="SAM" id="MobiDB-lite"/>
    </source>
</evidence>
<dbReference type="SUPFAM" id="SSF82657">
    <property type="entry name" value="BolA-like"/>
    <property type="match status" value="1"/>
</dbReference>
<name>A0A1A8YXQ8_PLAOA</name>
<evidence type="ECO:0000313" key="3">
    <source>
        <dbReference type="EMBL" id="SBT36317.1"/>
    </source>
</evidence>
<dbReference type="GO" id="GO:0005829">
    <property type="term" value="C:cytosol"/>
    <property type="evidence" value="ECO:0007669"/>
    <property type="project" value="TreeGrafter"/>
</dbReference>
<reference evidence="6" key="1">
    <citation type="submission" date="2016-05" db="EMBL/GenBank/DDBJ databases">
        <authorList>
            <person name="Naeem R."/>
        </authorList>
    </citation>
    <scope>NUCLEOTIDE SEQUENCE [LARGE SCALE GENOMIC DNA]</scope>
</reference>
<gene>
    <name evidence="3" type="ORF">POVWA1_031880</name>
    <name evidence="4" type="ORF">POVWA2_031600</name>
</gene>
<evidence type="ECO:0000313" key="6">
    <source>
        <dbReference type="Proteomes" id="UP000078555"/>
    </source>
</evidence>
<evidence type="ECO:0000313" key="4">
    <source>
        <dbReference type="EMBL" id="SBT36728.1"/>
    </source>
</evidence>
<keyword evidence="6" id="KW-1185">Reference proteome</keyword>
<reference evidence="3" key="2">
    <citation type="submission" date="2016-05" db="EMBL/GenBank/DDBJ databases">
        <authorList>
            <person name="Lavstsen T."/>
            <person name="Jespersen J.S."/>
        </authorList>
    </citation>
    <scope>NUCLEOTIDE SEQUENCE [LARGE SCALE GENOMIC DNA]</scope>
</reference>
<dbReference type="GO" id="GO:0051604">
    <property type="term" value="P:protein maturation"/>
    <property type="evidence" value="ECO:0007669"/>
    <property type="project" value="InterPro"/>
</dbReference>
<dbReference type="InterPro" id="IPR036065">
    <property type="entry name" value="BolA-like_sf"/>
</dbReference>
<dbReference type="PANTHER" id="PTHR12735">
    <property type="entry name" value="BOLA-LIKE PROTEIN-RELATED"/>
    <property type="match status" value="1"/>
</dbReference>
<dbReference type="Pfam" id="PF01722">
    <property type="entry name" value="BolA"/>
    <property type="match status" value="1"/>
</dbReference>
<dbReference type="GO" id="GO:0005634">
    <property type="term" value="C:nucleus"/>
    <property type="evidence" value="ECO:0007669"/>
    <property type="project" value="TreeGrafter"/>
</dbReference>
<feature type="compositionally biased region" description="Polar residues" evidence="2">
    <location>
        <begin position="1"/>
        <end position="14"/>
    </location>
</feature>
<organism evidence="3 6">
    <name type="scientific">Plasmodium ovale wallikeri</name>
    <dbReference type="NCBI Taxonomy" id="864142"/>
    <lineage>
        <taxon>Eukaryota</taxon>
        <taxon>Sar</taxon>
        <taxon>Alveolata</taxon>
        <taxon>Apicomplexa</taxon>
        <taxon>Aconoidasida</taxon>
        <taxon>Haemosporida</taxon>
        <taxon>Plasmodiidae</taxon>
        <taxon>Plasmodium</taxon>
        <taxon>Plasmodium (Plasmodium)</taxon>
    </lineage>
</organism>
<dbReference type="InterPro" id="IPR002634">
    <property type="entry name" value="BolA"/>
</dbReference>
<dbReference type="EMBL" id="FLRD01000093">
    <property type="protein sequence ID" value="SBT36317.1"/>
    <property type="molecule type" value="Genomic_DNA"/>
</dbReference>
<dbReference type="Proteomes" id="UP000078550">
    <property type="component" value="Unassembled WGS sequence"/>
</dbReference>
<evidence type="ECO:0000313" key="5">
    <source>
        <dbReference type="Proteomes" id="UP000078550"/>
    </source>
</evidence>
<dbReference type="Gene3D" id="3.10.20.90">
    <property type="entry name" value="Phosphatidylinositol 3-kinase Catalytic Subunit, Chain A, domain 1"/>
    <property type="match status" value="1"/>
</dbReference>
<feature type="region of interest" description="Disordered" evidence="2">
    <location>
        <begin position="1"/>
        <end position="20"/>
    </location>
</feature>
<dbReference type="PANTHER" id="PTHR12735:SF27">
    <property type="entry name" value="BOLA-LIKE PROTEIN 2"/>
    <property type="match status" value="1"/>
</dbReference>